<dbReference type="InterPro" id="IPR009858">
    <property type="entry name" value="DUF1415"/>
</dbReference>
<reference evidence="1 2" key="1">
    <citation type="submission" date="2019-07" db="EMBL/GenBank/DDBJ databases">
        <title>Diversity of Bacteria from Kongsfjorden, Arctic.</title>
        <authorList>
            <person name="Yu Y."/>
        </authorList>
    </citation>
    <scope>NUCLEOTIDE SEQUENCE [LARGE SCALE GENOMIC DNA]</scope>
    <source>
        <strain evidence="1 2">SM1923</strain>
    </source>
</reference>
<comment type="caution">
    <text evidence="1">The sequence shown here is derived from an EMBL/GenBank/DDBJ whole genome shotgun (WGS) entry which is preliminary data.</text>
</comment>
<dbReference type="EMBL" id="VNFH01000002">
    <property type="protein sequence ID" value="TVU72991.1"/>
    <property type="molecule type" value="Genomic_DNA"/>
</dbReference>
<dbReference type="STRING" id="553385.GCA_000591415_03286"/>
<protein>
    <submittedName>
        <fullName evidence="1">DUF1415 domain-containing protein</fullName>
    </submittedName>
</protein>
<dbReference type="AlphaFoldDB" id="A0A558HV41"/>
<gene>
    <name evidence="1" type="ORF">FQP86_04650</name>
</gene>
<keyword evidence="2" id="KW-1185">Reference proteome</keyword>
<accession>A0A558HV41</accession>
<proteinExistence type="predicted"/>
<name>A0A558HV41_9GAMM</name>
<dbReference type="OrthoDB" id="277390at2"/>
<evidence type="ECO:0000313" key="1">
    <source>
        <dbReference type="EMBL" id="TVU72991.1"/>
    </source>
</evidence>
<evidence type="ECO:0000313" key="2">
    <source>
        <dbReference type="Proteomes" id="UP000319941"/>
    </source>
</evidence>
<sequence>MPTDTTTGYTPPLETSEDAAIDATRQWVETHIVADNLCPFAAREMARNSIQYAVVPGAGLERCLQALGDELLNLDAHREAETTLVIFKDGFRDFDAYLELLDYAEALLEMQGYEGIYQLASFHPDYVFEDTEEDDAANYTNRSPYPMLHLLRESSVEAAINAYSGDVEEVPARNEALMRERGVEALVTRLKACAHANKKDAAQD</sequence>
<organism evidence="1 2">
    <name type="scientific">Cobetia crustatorum</name>
    <dbReference type="NCBI Taxonomy" id="553385"/>
    <lineage>
        <taxon>Bacteria</taxon>
        <taxon>Pseudomonadati</taxon>
        <taxon>Pseudomonadota</taxon>
        <taxon>Gammaproteobacteria</taxon>
        <taxon>Oceanospirillales</taxon>
        <taxon>Halomonadaceae</taxon>
        <taxon>Cobetia</taxon>
    </lineage>
</organism>
<dbReference type="Proteomes" id="UP000319941">
    <property type="component" value="Unassembled WGS sequence"/>
</dbReference>
<dbReference type="Pfam" id="PF07209">
    <property type="entry name" value="DUF1415"/>
    <property type="match status" value="1"/>
</dbReference>